<protein>
    <submittedName>
        <fullName evidence="1">Uncharacterized protein</fullName>
    </submittedName>
</protein>
<comment type="caution">
    <text evidence="1">The sequence shown here is derived from an EMBL/GenBank/DDBJ whole genome shotgun (WGS) entry which is preliminary data.</text>
</comment>
<gene>
    <name evidence="1" type="ORF">GGR48_002235</name>
</gene>
<dbReference type="EMBL" id="JACIDH010000009">
    <property type="protein sequence ID" value="MBB3879801.1"/>
    <property type="molecule type" value="Genomic_DNA"/>
</dbReference>
<dbReference type="RefSeq" id="WP_183951957.1">
    <property type="nucleotide sequence ID" value="NZ_JACIDH010000009.1"/>
</dbReference>
<name>A0A7W6A9Q4_9SPHN</name>
<dbReference type="Proteomes" id="UP000538670">
    <property type="component" value="Unassembled WGS sequence"/>
</dbReference>
<reference evidence="1 2" key="1">
    <citation type="submission" date="2020-08" db="EMBL/GenBank/DDBJ databases">
        <title>Genomic Encyclopedia of Type Strains, Phase IV (KMG-IV): sequencing the most valuable type-strain genomes for metagenomic binning, comparative biology and taxonomic classification.</title>
        <authorList>
            <person name="Goeker M."/>
        </authorList>
    </citation>
    <scope>NUCLEOTIDE SEQUENCE [LARGE SCALE GENOMIC DNA]</scope>
    <source>
        <strain evidence="1 2">DSM 19512</strain>
    </source>
</reference>
<proteinExistence type="predicted"/>
<accession>A0A7W6A9Q4</accession>
<keyword evidence="2" id="KW-1185">Reference proteome</keyword>
<sequence>MPLTPAEANFIAIHKLGCRYGHTIDGAAYGFLDILGDGRDGGNVTPMDIFRWTVNPDQPAYEPRWHDRLWNTCGTIVGLSGAGNVMLVTLASPTAERYLFPSPAARGDGYSFRKCNSLPPNAQILANIPYGAGHAAPEQADIVAVANGADVDLKTVEQLYDSILIGIKTLVKTALA</sequence>
<evidence type="ECO:0000313" key="2">
    <source>
        <dbReference type="Proteomes" id="UP000538670"/>
    </source>
</evidence>
<dbReference type="AlphaFoldDB" id="A0A7W6A9Q4"/>
<evidence type="ECO:0000313" key="1">
    <source>
        <dbReference type="EMBL" id="MBB3879801.1"/>
    </source>
</evidence>
<organism evidence="1 2">
    <name type="scientific">Sphingomonas pseudosanguinis</name>
    <dbReference type="NCBI Taxonomy" id="413712"/>
    <lineage>
        <taxon>Bacteria</taxon>
        <taxon>Pseudomonadati</taxon>
        <taxon>Pseudomonadota</taxon>
        <taxon>Alphaproteobacteria</taxon>
        <taxon>Sphingomonadales</taxon>
        <taxon>Sphingomonadaceae</taxon>
        <taxon>Sphingomonas</taxon>
    </lineage>
</organism>